<feature type="transmembrane region" description="Helical" evidence="5">
    <location>
        <begin position="316"/>
        <end position="337"/>
    </location>
</feature>
<evidence type="ECO:0000313" key="7">
    <source>
        <dbReference type="EMBL" id="SDD56376.1"/>
    </source>
</evidence>
<feature type="transmembrane region" description="Helical" evidence="5">
    <location>
        <begin position="223"/>
        <end position="248"/>
    </location>
</feature>
<evidence type="ECO:0000259" key="6">
    <source>
        <dbReference type="PROSITE" id="PS50850"/>
    </source>
</evidence>
<reference evidence="8" key="1">
    <citation type="submission" date="2016-10" db="EMBL/GenBank/DDBJ databases">
        <authorList>
            <person name="Varghese N."/>
            <person name="Submissions S."/>
        </authorList>
    </citation>
    <scope>NUCLEOTIDE SEQUENCE [LARGE SCALE GENOMIC DNA]</scope>
    <source>
        <strain evidence="8">DSM 18609</strain>
    </source>
</reference>
<feature type="transmembrane region" description="Helical" evidence="5">
    <location>
        <begin position="260"/>
        <end position="280"/>
    </location>
</feature>
<dbReference type="InterPro" id="IPR051337">
    <property type="entry name" value="OPA_Antiporter"/>
</dbReference>
<dbReference type="Gene3D" id="1.20.1250.20">
    <property type="entry name" value="MFS general substrate transporter like domains"/>
    <property type="match status" value="2"/>
</dbReference>
<feature type="transmembrane region" description="Helical" evidence="5">
    <location>
        <begin position="140"/>
        <end position="162"/>
    </location>
</feature>
<feature type="transmembrane region" description="Helical" evidence="5">
    <location>
        <begin position="12"/>
        <end position="28"/>
    </location>
</feature>
<dbReference type="InterPro" id="IPR036259">
    <property type="entry name" value="MFS_trans_sf"/>
</dbReference>
<comment type="subcellular location">
    <subcellularLocation>
        <location evidence="1">Endomembrane system</location>
        <topology evidence="1">Multi-pass membrane protein</topology>
    </subcellularLocation>
</comment>
<dbReference type="Pfam" id="PF07690">
    <property type="entry name" value="MFS_1"/>
    <property type="match status" value="1"/>
</dbReference>
<evidence type="ECO:0000256" key="1">
    <source>
        <dbReference type="ARBA" id="ARBA00004127"/>
    </source>
</evidence>
<name>A0A1G6VU65_9SPHI</name>
<evidence type="ECO:0000256" key="3">
    <source>
        <dbReference type="ARBA" id="ARBA00022989"/>
    </source>
</evidence>
<sequence>MNNEKAISQKWKMLLVTMLCYLFFYTGRHNFGWAVKGMVASLNIPYSTIGWISFCMLIGYAIGQFINGNLADRLSPKLMVVSGAYLSILTNIAISFSNSAVVIMILWGLNGFFQSMAWAPGAKLINNWWDEHERGKAFGFYTMAAGLSSAVTYLISIILLQQGIEWRMLFRLPVLLLLVSATIFLIIAKDQPEEAVDENKQVTDTPQADWLDRYIEAFKNRKFLFTSLAFGFESMARYGLIFWVPVHFLGKNWKDNPGNIWVTFLLPIGMGIGALCFGILSDTLFKGNRLKAIVVGMSASAVLSLLIFFVPSHQLVLSGILMLLTGFFVYGPQACFWPLSPDMLGSRLTGTGVGIMNMCGYLFAAVGEPFLGYVIDITGDSNNIFIVTALACLLSATITFFVSRMGKSIVSKQPKIMETA</sequence>
<dbReference type="GO" id="GO:0061513">
    <property type="term" value="F:glucose 6-phosphate:phosphate antiporter activity"/>
    <property type="evidence" value="ECO:0007669"/>
    <property type="project" value="TreeGrafter"/>
</dbReference>
<evidence type="ECO:0000256" key="2">
    <source>
        <dbReference type="ARBA" id="ARBA00022692"/>
    </source>
</evidence>
<protein>
    <submittedName>
        <fullName evidence="7">MFS transporter, OPA family, glycerol-3-phosphate transporter</fullName>
    </submittedName>
</protein>
<dbReference type="InterPro" id="IPR000849">
    <property type="entry name" value="Sugar_P_transporter"/>
</dbReference>
<evidence type="ECO:0000256" key="4">
    <source>
        <dbReference type="ARBA" id="ARBA00023136"/>
    </source>
</evidence>
<dbReference type="Proteomes" id="UP000199455">
    <property type="component" value="Unassembled WGS sequence"/>
</dbReference>
<dbReference type="InterPro" id="IPR020846">
    <property type="entry name" value="MFS_dom"/>
</dbReference>
<dbReference type="PANTHER" id="PTHR43826">
    <property type="entry name" value="GLUCOSE-6-PHOSPHATE EXCHANGER SLC37A4"/>
    <property type="match status" value="1"/>
</dbReference>
<feature type="transmembrane region" description="Helical" evidence="5">
    <location>
        <begin position="292"/>
        <end position="310"/>
    </location>
</feature>
<organism evidence="7 8">
    <name type="scientific">Pedobacter soli</name>
    <dbReference type="NCBI Taxonomy" id="390242"/>
    <lineage>
        <taxon>Bacteria</taxon>
        <taxon>Pseudomonadati</taxon>
        <taxon>Bacteroidota</taxon>
        <taxon>Sphingobacteriia</taxon>
        <taxon>Sphingobacteriales</taxon>
        <taxon>Sphingobacteriaceae</taxon>
        <taxon>Pedobacter</taxon>
    </lineage>
</organism>
<dbReference type="PANTHER" id="PTHR43826:SF3">
    <property type="entry name" value="GLUCOSE-6-PHOSPHATE EXCHANGER SLC37A4"/>
    <property type="match status" value="1"/>
</dbReference>
<feature type="domain" description="Major facilitator superfamily (MFS) profile" evidence="6">
    <location>
        <begin position="13"/>
        <end position="407"/>
    </location>
</feature>
<feature type="transmembrane region" description="Helical" evidence="5">
    <location>
        <begin position="344"/>
        <end position="364"/>
    </location>
</feature>
<dbReference type="AlphaFoldDB" id="A0A1G6VU65"/>
<keyword evidence="8" id="KW-1185">Reference proteome</keyword>
<dbReference type="EMBL" id="FMZH01000006">
    <property type="protein sequence ID" value="SDD56376.1"/>
    <property type="molecule type" value="Genomic_DNA"/>
</dbReference>
<feature type="transmembrane region" description="Helical" evidence="5">
    <location>
        <begin position="384"/>
        <end position="402"/>
    </location>
</feature>
<dbReference type="STRING" id="390242.SAMN04488024_106236"/>
<dbReference type="GO" id="GO:0035435">
    <property type="term" value="P:phosphate ion transmembrane transport"/>
    <property type="evidence" value="ECO:0007669"/>
    <property type="project" value="TreeGrafter"/>
</dbReference>
<dbReference type="GO" id="GO:0012505">
    <property type="term" value="C:endomembrane system"/>
    <property type="evidence" value="ECO:0007669"/>
    <property type="project" value="UniProtKB-SubCell"/>
</dbReference>
<gene>
    <name evidence="7" type="ORF">SAMN04488024_106236</name>
</gene>
<dbReference type="PIRSF" id="PIRSF002808">
    <property type="entry name" value="Hexose_phosphate_transp"/>
    <property type="match status" value="1"/>
</dbReference>
<keyword evidence="3 5" id="KW-1133">Transmembrane helix</keyword>
<dbReference type="GO" id="GO:0016020">
    <property type="term" value="C:membrane"/>
    <property type="evidence" value="ECO:0007669"/>
    <property type="project" value="InterPro"/>
</dbReference>
<keyword evidence="4 5" id="KW-0472">Membrane</keyword>
<dbReference type="InterPro" id="IPR011701">
    <property type="entry name" value="MFS"/>
</dbReference>
<evidence type="ECO:0000256" key="5">
    <source>
        <dbReference type="SAM" id="Phobius"/>
    </source>
</evidence>
<keyword evidence="2 5" id="KW-0812">Transmembrane</keyword>
<proteinExistence type="predicted"/>
<dbReference type="SUPFAM" id="SSF103473">
    <property type="entry name" value="MFS general substrate transporter"/>
    <property type="match status" value="1"/>
</dbReference>
<accession>A0A1G6VU65</accession>
<dbReference type="RefSeq" id="WP_244154671.1">
    <property type="nucleotide sequence ID" value="NZ_FMZH01000006.1"/>
</dbReference>
<dbReference type="PROSITE" id="PS50850">
    <property type="entry name" value="MFS"/>
    <property type="match status" value="1"/>
</dbReference>
<feature type="transmembrane region" description="Helical" evidence="5">
    <location>
        <begin position="48"/>
        <end position="66"/>
    </location>
</feature>
<evidence type="ECO:0000313" key="8">
    <source>
        <dbReference type="Proteomes" id="UP000199455"/>
    </source>
</evidence>